<dbReference type="PANTHER" id="PTHR43272">
    <property type="entry name" value="LONG-CHAIN-FATTY-ACID--COA LIGASE"/>
    <property type="match status" value="1"/>
</dbReference>
<dbReference type="CDD" id="cd05907">
    <property type="entry name" value="VL_LC_FACS_like"/>
    <property type="match status" value="1"/>
</dbReference>
<dbReference type="GO" id="GO:0004467">
    <property type="term" value="F:long-chain fatty acid-CoA ligase activity"/>
    <property type="evidence" value="ECO:0007669"/>
    <property type="project" value="TreeGrafter"/>
</dbReference>
<dbReference type="EMBL" id="FQXG01000006">
    <property type="protein sequence ID" value="SHI01228.1"/>
    <property type="molecule type" value="Genomic_DNA"/>
</dbReference>
<keyword evidence="1" id="KW-0547">Nucleotide-binding</keyword>
<keyword evidence="2" id="KW-0067">ATP-binding</keyword>
<dbReference type="Gene3D" id="3.40.50.12780">
    <property type="entry name" value="N-terminal domain of ligase-like"/>
    <property type="match status" value="2"/>
</dbReference>
<accession>A0A1M5XNU6</accession>
<dbReference type="InterPro" id="IPR000873">
    <property type="entry name" value="AMP-dep_synth/lig_dom"/>
</dbReference>
<proteinExistence type="predicted"/>
<evidence type="ECO:0000259" key="3">
    <source>
        <dbReference type="Pfam" id="PF00501"/>
    </source>
</evidence>
<protein>
    <submittedName>
        <fullName evidence="4">Long-chain acyl-CoA synthetase</fullName>
    </submittedName>
</protein>
<feature type="domain" description="AMP-dependent synthetase/ligase" evidence="3">
    <location>
        <begin position="19"/>
        <end position="427"/>
    </location>
</feature>
<dbReference type="PROSITE" id="PS00455">
    <property type="entry name" value="AMP_BINDING"/>
    <property type="match status" value="1"/>
</dbReference>
<keyword evidence="5" id="KW-1185">Reference proteome</keyword>
<dbReference type="InterPro" id="IPR020845">
    <property type="entry name" value="AMP-binding_CS"/>
</dbReference>
<sequence length="606" mass="67453">MKTPLEQLHLVKVMRDRFATMGEAPALRHKVGEQWQDISWQRFGEQVDALSRALLSLQLAVQDKVAIFANNSAEWTIADLAIAQIRAISAPIYPTNTAEQSAYIINDAGAKVLFVAGQEQYDKALTLVNQCESLQAIILMEESLRPVDSAVAIYRLKDLLEADHADQQTAMEQRVAEASLNDLLTLIYTSGTTGEPKGVMLDYTNFASTVRQHQEFVPFGEGDVSLAFLPLSHVFERGWTLYVLCMGGTNAYLDDPMKVQDALGEIRPHVMCAVPRLYEKIYSAVMEKLETAPSHKRGLFMWSLKQGLKRFHAQNGGPSMGPISKAQLALADKLVLSKVREKLGGRIRFMPAGGAALDPKVNEFFQSVGLTVLCGFGMTETTATVTANWPGKIGIGTNGNTMSETQVRIGDNDEIQVKGDTVMRGYYNRPEDTQATFTEDGWLKTGDCGCLDAQGRLLITDRIKELMKTSNGKYIAPQRVEGMVARDPLVEQIAIVADARNYVSALIVPAFEALESWAKEKGIQYKDKLDLVENAQVKALFEERLKAVQAELARFEQVKQFTLLNREFCMKLGEITPTMKLRRKVINERFAREIEAMYKKVAPARA</sequence>
<dbReference type="STRING" id="299255.SAMN02745129_3550"/>
<dbReference type="InterPro" id="IPR042099">
    <property type="entry name" value="ANL_N_sf"/>
</dbReference>
<reference evidence="4 5" key="1">
    <citation type="submission" date="2016-11" db="EMBL/GenBank/DDBJ databases">
        <authorList>
            <person name="Jaros S."/>
            <person name="Januszkiewicz K."/>
            <person name="Wedrychowicz H."/>
        </authorList>
    </citation>
    <scope>NUCLEOTIDE SEQUENCE [LARGE SCALE GENOMIC DNA]</scope>
    <source>
        <strain evidence="4 5">DSM 16917</strain>
    </source>
</reference>
<evidence type="ECO:0000256" key="1">
    <source>
        <dbReference type="ARBA" id="ARBA00022741"/>
    </source>
</evidence>
<evidence type="ECO:0000313" key="4">
    <source>
        <dbReference type="EMBL" id="SHI01228.1"/>
    </source>
</evidence>
<dbReference type="GO" id="GO:0016020">
    <property type="term" value="C:membrane"/>
    <property type="evidence" value="ECO:0007669"/>
    <property type="project" value="TreeGrafter"/>
</dbReference>
<name>A0A1M5XNU6_9GAMM</name>
<dbReference type="AlphaFoldDB" id="A0A1M5XNU6"/>
<organism evidence="4 5">
    <name type="scientific">Ferrimonas marina</name>
    <dbReference type="NCBI Taxonomy" id="299255"/>
    <lineage>
        <taxon>Bacteria</taxon>
        <taxon>Pseudomonadati</taxon>
        <taxon>Pseudomonadota</taxon>
        <taxon>Gammaproteobacteria</taxon>
        <taxon>Alteromonadales</taxon>
        <taxon>Ferrimonadaceae</taxon>
        <taxon>Ferrimonas</taxon>
    </lineage>
</organism>
<dbReference type="Proteomes" id="UP000184268">
    <property type="component" value="Unassembled WGS sequence"/>
</dbReference>
<dbReference type="Pfam" id="PF23562">
    <property type="entry name" value="AMP-binding_C_3"/>
    <property type="match status" value="1"/>
</dbReference>
<gene>
    <name evidence="4" type="ORF">SAMN02745129_3550</name>
</gene>
<dbReference type="GO" id="GO:0005524">
    <property type="term" value="F:ATP binding"/>
    <property type="evidence" value="ECO:0007669"/>
    <property type="project" value="UniProtKB-KW"/>
</dbReference>
<dbReference type="SUPFAM" id="SSF56801">
    <property type="entry name" value="Acetyl-CoA synthetase-like"/>
    <property type="match status" value="1"/>
</dbReference>
<evidence type="ECO:0000256" key="2">
    <source>
        <dbReference type="ARBA" id="ARBA00022840"/>
    </source>
</evidence>
<dbReference type="PANTHER" id="PTHR43272:SF33">
    <property type="entry name" value="AMP-BINDING DOMAIN-CONTAINING PROTEIN-RELATED"/>
    <property type="match status" value="1"/>
</dbReference>
<evidence type="ECO:0000313" key="5">
    <source>
        <dbReference type="Proteomes" id="UP000184268"/>
    </source>
</evidence>
<dbReference type="Pfam" id="PF00501">
    <property type="entry name" value="AMP-binding"/>
    <property type="match status" value="1"/>
</dbReference>